<evidence type="ECO:0000313" key="1">
    <source>
        <dbReference type="EMBL" id="SVD66921.1"/>
    </source>
</evidence>
<proteinExistence type="predicted"/>
<gene>
    <name evidence="1" type="ORF">METZ01_LOCUS419775</name>
</gene>
<sequence length="31" mass="3197">QTGLSEDLLESSGDSWGFADEGVLIVGDGRS</sequence>
<dbReference type="AlphaFoldDB" id="A0A382X9D3"/>
<organism evidence="1">
    <name type="scientific">marine metagenome</name>
    <dbReference type="NCBI Taxonomy" id="408172"/>
    <lineage>
        <taxon>unclassified sequences</taxon>
        <taxon>metagenomes</taxon>
        <taxon>ecological metagenomes</taxon>
    </lineage>
</organism>
<reference evidence="1" key="1">
    <citation type="submission" date="2018-05" db="EMBL/GenBank/DDBJ databases">
        <authorList>
            <person name="Lanie J.A."/>
            <person name="Ng W.-L."/>
            <person name="Kazmierczak K.M."/>
            <person name="Andrzejewski T.M."/>
            <person name="Davidsen T.M."/>
            <person name="Wayne K.J."/>
            <person name="Tettelin H."/>
            <person name="Glass J.I."/>
            <person name="Rusch D."/>
            <person name="Podicherti R."/>
            <person name="Tsui H.-C.T."/>
            <person name="Winkler M.E."/>
        </authorList>
    </citation>
    <scope>NUCLEOTIDE SEQUENCE</scope>
</reference>
<dbReference type="EMBL" id="UINC01165498">
    <property type="protein sequence ID" value="SVD66921.1"/>
    <property type="molecule type" value="Genomic_DNA"/>
</dbReference>
<accession>A0A382X9D3</accession>
<name>A0A382X9D3_9ZZZZ</name>
<feature type="non-terminal residue" evidence="1">
    <location>
        <position position="1"/>
    </location>
</feature>
<protein>
    <submittedName>
        <fullName evidence="1">Uncharacterized protein</fullName>
    </submittedName>
</protein>